<keyword evidence="3" id="KW-0539">Nucleus</keyword>
<feature type="compositionally biased region" description="Low complexity" evidence="4">
    <location>
        <begin position="1223"/>
        <end position="1236"/>
    </location>
</feature>
<feature type="region of interest" description="Disordered" evidence="4">
    <location>
        <begin position="1392"/>
        <end position="1427"/>
    </location>
</feature>
<evidence type="ECO:0000256" key="4">
    <source>
        <dbReference type="SAM" id="MobiDB-lite"/>
    </source>
</evidence>
<feature type="compositionally biased region" description="Polar residues" evidence="4">
    <location>
        <begin position="170"/>
        <end position="195"/>
    </location>
</feature>
<feature type="compositionally biased region" description="Low complexity" evidence="4">
    <location>
        <begin position="984"/>
        <end position="995"/>
    </location>
</feature>
<sequence>MFKVNPRASFGPLTSEEDDNDDSISVTSTVSGHDPEQEFVVEGILAERKRRDGTMCYLVEWEDFPLHQSTWEPESNLGPELMALWEEEKAKHATGESQPFDIRKFVDARKQAAKEKLARHHRRNRKRKFLGLPLTSPIEKDSSDEEAVEEIEIEISSAEPSQAAGLQKQPKASKQLPNPKPTGTSIASQSVGSSRRLNDARRLSTDVQDVQTELSSTNPGRKQTTSSQAGYQGASRRPVDRAAQGAVPKSNRHTITIPTTTVPPGQSTARTHTSHTAKKSTTQATGNIFTSGRVTRFRASINDSMSDPSKDPKLFGKYRQRRLAYKRSREKEDLPPLDISNLELYDLRRTQTLSAQSSGGFVMSPAQVLSPQQEDGRALPIEPSQPPTTIVDNPVAAPSKKKRKSVRFQFLGDHEDQLDLVQETEQMDLGDPAALERSQALQPPSTPQRNTSDSNCWPPSIQSSQSSDKTLVFGQLSVEATFTGLPRELSGEHPWLSDFLARKTLNFSHTCFSGTAIAKLNDLTQGRLVSGAVTPQHGDPALGRVADNLAIRLLAVYHGQEDYSILVYPTNCDEWKSILPYTAPISPSEAALGYLIFVMPANCRLLLPPSNPLSQSQAESEALGARPGNQNRPSAREMLVKRLFKFDYNKLLPKVLLERPLGDHAFFLVIPGTKRDIEHALCHWLRACNPECRIFTSQQPGSWGIFRSVVESMPGVVIIHETLAWSLRRIPNLARYLVTRNDEYWCISEPIDCLPLYLPLSGPESPAPPGDMRLGRLFPYRTVIFLTPSFLVSEPQRSLEFFEWFTNQWIGKFHYRLVTAHNIHEYLSELAEERHRARQEMLKSSDGIESDIDANLSGLTRDDCSCRYAVASMAADLHLTRTLHAGPEAHQEDNSPLIYADPSIDPNDEQSLVNWFGWWATLRADQFRKFHVIGSSQTIRLHGCRRGERIVRVPKYSKVTLNDPDAVLEVLQERNDQVSAAEPSTHSHASSMSISPQGGNVVRFRETRWTFRSNLIRTEDSDCFADYLDTLTRLPGNRSLWGLYKFPVSWCDLDMATHFADFSSKYSRIHDWFKFSFPFGKSEDAKSRKGWDRYNTYVGFFYTIIDKEWDYPDVVPPQKPVNRHPWIAVYRPVNPHKPPYKRCEVIIWDPTARTRYPNGQAPAEKDLIFMQRQLIQHVRDHGDEKNHGTWLDQVWYGAKGWKRVTLGPPFDPSPEPAQQQTTSRSSPSGNLNNSSNTDSPGLFVEQHRDHAYDDDVSMALDDDSPSIGGGGGERKPEEEEDAEVDLAEYEDEQTRVIFHPPRGHSHNHLQNGFSRGGVLFRSKCINLLYEEARLATARGGGDEEGVKHMRYTFLPTMDWYREQKAEGRGFAHVNVDSWEGIFGLLKISHGAASKGKGAGGGGSASANEGKSGSEIRSSSRDGAVDSR</sequence>
<accession>A0AAN7HUK4</accession>
<organism evidence="6 7">
    <name type="scientific">Corynascus novoguineensis</name>
    <dbReference type="NCBI Taxonomy" id="1126955"/>
    <lineage>
        <taxon>Eukaryota</taxon>
        <taxon>Fungi</taxon>
        <taxon>Dikarya</taxon>
        <taxon>Ascomycota</taxon>
        <taxon>Pezizomycotina</taxon>
        <taxon>Sordariomycetes</taxon>
        <taxon>Sordariomycetidae</taxon>
        <taxon>Sordariales</taxon>
        <taxon>Chaetomiaceae</taxon>
        <taxon>Corynascus</taxon>
    </lineage>
</organism>
<dbReference type="SUPFAM" id="SSF54160">
    <property type="entry name" value="Chromo domain-like"/>
    <property type="match status" value="1"/>
</dbReference>
<feature type="region of interest" description="Disordered" evidence="4">
    <location>
        <begin position="1206"/>
        <end position="1242"/>
    </location>
</feature>
<feature type="region of interest" description="Disordered" evidence="4">
    <location>
        <begin position="978"/>
        <end position="997"/>
    </location>
</feature>
<dbReference type="InterPro" id="IPR051219">
    <property type="entry name" value="Heterochromatin_chromo-domain"/>
</dbReference>
<feature type="compositionally biased region" description="Low complexity" evidence="4">
    <location>
        <begin position="254"/>
        <end position="264"/>
    </location>
</feature>
<dbReference type="InterPro" id="IPR000953">
    <property type="entry name" value="Chromo/chromo_shadow_dom"/>
</dbReference>
<feature type="region of interest" description="Disordered" evidence="4">
    <location>
        <begin position="1256"/>
        <end position="1284"/>
    </location>
</feature>
<reference evidence="6" key="1">
    <citation type="journal article" date="2023" name="Mol. Phylogenet. Evol.">
        <title>Genome-scale phylogeny and comparative genomics of the fungal order Sordariales.</title>
        <authorList>
            <person name="Hensen N."/>
            <person name="Bonometti L."/>
            <person name="Westerberg I."/>
            <person name="Brannstrom I.O."/>
            <person name="Guillou S."/>
            <person name="Cros-Aarteil S."/>
            <person name="Calhoun S."/>
            <person name="Haridas S."/>
            <person name="Kuo A."/>
            <person name="Mondo S."/>
            <person name="Pangilinan J."/>
            <person name="Riley R."/>
            <person name="LaButti K."/>
            <person name="Andreopoulos B."/>
            <person name="Lipzen A."/>
            <person name="Chen C."/>
            <person name="Yan M."/>
            <person name="Daum C."/>
            <person name="Ng V."/>
            <person name="Clum A."/>
            <person name="Steindorff A."/>
            <person name="Ohm R.A."/>
            <person name="Martin F."/>
            <person name="Silar P."/>
            <person name="Natvig D.O."/>
            <person name="Lalanne C."/>
            <person name="Gautier V."/>
            <person name="Ament-Velasquez S.L."/>
            <person name="Kruys A."/>
            <person name="Hutchinson M.I."/>
            <person name="Powell A.J."/>
            <person name="Barry K."/>
            <person name="Miller A.N."/>
            <person name="Grigoriev I.V."/>
            <person name="Debuchy R."/>
            <person name="Gladieux P."/>
            <person name="Hiltunen Thoren M."/>
            <person name="Johannesson H."/>
        </authorList>
    </citation>
    <scope>NUCLEOTIDE SEQUENCE</scope>
    <source>
        <strain evidence="6">CBS 359.72</strain>
    </source>
</reference>
<dbReference type="EMBL" id="MU857604">
    <property type="protein sequence ID" value="KAK4251643.1"/>
    <property type="molecule type" value="Genomic_DNA"/>
</dbReference>
<feature type="region of interest" description="Disordered" evidence="4">
    <location>
        <begin position="1"/>
        <end position="32"/>
    </location>
</feature>
<name>A0AAN7HUK4_9PEZI</name>
<feature type="region of interest" description="Disordered" evidence="4">
    <location>
        <begin position="368"/>
        <end position="403"/>
    </location>
</feature>
<reference evidence="6" key="2">
    <citation type="submission" date="2023-05" db="EMBL/GenBank/DDBJ databases">
        <authorList>
            <consortium name="Lawrence Berkeley National Laboratory"/>
            <person name="Steindorff A."/>
            <person name="Hensen N."/>
            <person name="Bonometti L."/>
            <person name="Westerberg I."/>
            <person name="Brannstrom I.O."/>
            <person name="Guillou S."/>
            <person name="Cros-Aarteil S."/>
            <person name="Calhoun S."/>
            <person name="Haridas S."/>
            <person name="Kuo A."/>
            <person name="Mondo S."/>
            <person name="Pangilinan J."/>
            <person name="Riley R."/>
            <person name="Labutti K."/>
            <person name="Andreopoulos B."/>
            <person name="Lipzen A."/>
            <person name="Chen C."/>
            <person name="Yanf M."/>
            <person name="Daum C."/>
            <person name="Ng V."/>
            <person name="Clum A."/>
            <person name="Ohm R."/>
            <person name="Martin F."/>
            <person name="Silar P."/>
            <person name="Natvig D."/>
            <person name="Lalanne C."/>
            <person name="Gautier V."/>
            <person name="Ament-Velasquez S.L."/>
            <person name="Kruys A."/>
            <person name="Hutchinson M.I."/>
            <person name="Powell A.J."/>
            <person name="Barry K."/>
            <person name="Miller A.N."/>
            <person name="Grigoriev I.V."/>
            <person name="Debuchy R."/>
            <person name="Gladieux P."/>
            <person name="Thoren M.H."/>
            <person name="Johannesson H."/>
        </authorList>
    </citation>
    <scope>NUCLEOTIDE SEQUENCE</scope>
    <source>
        <strain evidence="6">CBS 359.72</strain>
    </source>
</reference>
<evidence type="ECO:0000313" key="6">
    <source>
        <dbReference type="EMBL" id="KAK4251643.1"/>
    </source>
</evidence>
<dbReference type="PROSITE" id="PS50013">
    <property type="entry name" value="CHROMO_2"/>
    <property type="match status" value="1"/>
</dbReference>
<feature type="compositionally biased region" description="Low complexity" evidence="4">
    <location>
        <begin position="154"/>
        <end position="164"/>
    </location>
</feature>
<comment type="subcellular location">
    <subcellularLocation>
        <location evidence="1">Nucleus</location>
    </subcellularLocation>
</comment>
<evidence type="ECO:0000256" key="2">
    <source>
        <dbReference type="ARBA" id="ARBA00011353"/>
    </source>
</evidence>
<proteinExistence type="predicted"/>
<dbReference type="GO" id="GO:0005634">
    <property type="term" value="C:nucleus"/>
    <property type="evidence" value="ECO:0007669"/>
    <property type="project" value="UniProtKB-SubCell"/>
</dbReference>
<dbReference type="Proteomes" id="UP001303647">
    <property type="component" value="Unassembled WGS sequence"/>
</dbReference>
<evidence type="ECO:0000313" key="7">
    <source>
        <dbReference type="Proteomes" id="UP001303647"/>
    </source>
</evidence>
<feature type="domain" description="Chromo" evidence="5">
    <location>
        <begin position="39"/>
        <end position="77"/>
    </location>
</feature>
<dbReference type="PANTHER" id="PTHR22812">
    <property type="entry name" value="CHROMOBOX PROTEIN"/>
    <property type="match status" value="1"/>
</dbReference>
<comment type="caution">
    <text evidence="6">The sequence shown here is derived from an EMBL/GenBank/DDBJ whole genome shotgun (WGS) entry which is preliminary data.</text>
</comment>
<feature type="compositionally biased region" description="Basic and acidic residues" evidence="4">
    <location>
        <begin position="1411"/>
        <end position="1427"/>
    </location>
</feature>
<feature type="region of interest" description="Disordered" evidence="4">
    <location>
        <begin position="438"/>
        <end position="465"/>
    </location>
</feature>
<feature type="compositionally biased region" description="Acidic residues" evidence="4">
    <location>
        <begin position="142"/>
        <end position="153"/>
    </location>
</feature>
<feature type="region of interest" description="Disordered" evidence="4">
    <location>
        <begin position="114"/>
        <end position="282"/>
    </location>
</feature>
<dbReference type="SMART" id="SM00298">
    <property type="entry name" value="CHROMO"/>
    <property type="match status" value="1"/>
</dbReference>
<dbReference type="GO" id="GO:0006338">
    <property type="term" value="P:chromatin remodeling"/>
    <property type="evidence" value="ECO:0007669"/>
    <property type="project" value="UniProtKB-ARBA"/>
</dbReference>
<dbReference type="InterPro" id="IPR016197">
    <property type="entry name" value="Chromo-like_dom_sf"/>
</dbReference>
<dbReference type="Gene3D" id="2.40.50.40">
    <property type="match status" value="1"/>
</dbReference>
<feature type="compositionally biased region" description="Polar residues" evidence="4">
    <location>
        <begin position="439"/>
        <end position="465"/>
    </location>
</feature>
<comment type="subunit">
    <text evidence="2">Component of the NuA4 histone acetyltransferase complex.</text>
</comment>
<evidence type="ECO:0000256" key="1">
    <source>
        <dbReference type="ARBA" id="ARBA00004123"/>
    </source>
</evidence>
<dbReference type="Pfam" id="PF00385">
    <property type="entry name" value="Chromo"/>
    <property type="match status" value="1"/>
</dbReference>
<protein>
    <recommendedName>
        <fullName evidence="5">Chromo domain-containing protein</fullName>
    </recommendedName>
</protein>
<dbReference type="CDD" id="cd18966">
    <property type="entry name" value="chromodomain"/>
    <property type="match status" value="1"/>
</dbReference>
<gene>
    <name evidence="6" type="ORF">C7999DRAFT_10595</name>
</gene>
<evidence type="ECO:0000259" key="5">
    <source>
        <dbReference type="PROSITE" id="PS50013"/>
    </source>
</evidence>
<dbReference type="InterPro" id="IPR023780">
    <property type="entry name" value="Chromo_domain"/>
</dbReference>
<feature type="compositionally biased region" description="Basic residues" evidence="4">
    <location>
        <begin position="117"/>
        <end position="129"/>
    </location>
</feature>
<evidence type="ECO:0000256" key="3">
    <source>
        <dbReference type="ARBA" id="ARBA00023242"/>
    </source>
</evidence>
<feature type="compositionally biased region" description="Polar residues" evidence="4">
    <location>
        <begin position="205"/>
        <end position="230"/>
    </location>
</feature>
<keyword evidence="7" id="KW-1185">Reference proteome</keyword>